<gene>
    <name evidence="3" type="ORF">FNH09_25060</name>
</gene>
<dbReference type="GO" id="GO:0004806">
    <property type="term" value="F:triacylglycerol lipase activity"/>
    <property type="evidence" value="ECO:0007669"/>
    <property type="project" value="TreeGrafter"/>
</dbReference>
<dbReference type="InterPro" id="IPR000073">
    <property type="entry name" value="AB_hydrolase_1"/>
</dbReference>
<dbReference type="SUPFAM" id="SSF53474">
    <property type="entry name" value="alpha/beta-Hydrolases"/>
    <property type="match status" value="1"/>
</dbReference>
<dbReference type="PANTHER" id="PTHR43433:SF5">
    <property type="entry name" value="AB HYDROLASE-1 DOMAIN-CONTAINING PROTEIN"/>
    <property type="match status" value="1"/>
</dbReference>
<dbReference type="Gene3D" id="3.40.50.1820">
    <property type="entry name" value="alpha/beta hydrolase"/>
    <property type="match status" value="1"/>
</dbReference>
<reference evidence="3 4" key="1">
    <citation type="submission" date="2019-07" db="EMBL/GenBank/DDBJ databases">
        <title>New species of Amycolatopsis and Streptomyces.</title>
        <authorList>
            <person name="Duangmal K."/>
            <person name="Teo W.F.A."/>
            <person name="Lipun K."/>
        </authorList>
    </citation>
    <scope>NUCLEOTIDE SEQUENCE [LARGE SCALE GENOMIC DNA]</scope>
    <source>
        <strain evidence="3 4">NBRC 109810</strain>
    </source>
</reference>
<feature type="domain" description="AB hydrolase-1" evidence="2">
    <location>
        <begin position="54"/>
        <end position="168"/>
    </location>
</feature>
<keyword evidence="3" id="KW-0378">Hydrolase</keyword>
<dbReference type="EMBL" id="VJZD01000111">
    <property type="protein sequence ID" value="MPY34387.1"/>
    <property type="molecule type" value="Genomic_DNA"/>
</dbReference>
<protein>
    <submittedName>
        <fullName evidence="3">Alpha/beta hydrolase</fullName>
    </submittedName>
</protein>
<dbReference type="GO" id="GO:0046503">
    <property type="term" value="P:glycerolipid catabolic process"/>
    <property type="evidence" value="ECO:0007669"/>
    <property type="project" value="TreeGrafter"/>
</dbReference>
<dbReference type="Pfam" id="PF00561">
    <property type="entry name" value="Abhydrolase_1"/>
    <property type="match status" value="1"/>
</dbReference>
<dbReference type="Proteomes" id="UP000325849">
    <property type="component" value="Unassembled WGS sequence"/>
</dbReference>
<dbReference type="AlphaFoldDB" id="A0A5N8VGM5"/>
<organism evidence="3 4">
    <name type="scientific">Streptomyces adustus</name>
    <dbReference type="NCBI Taxonomy" id="1609272"/>
    <lineage>
        <taxon>Bacteria</taxon>
        <taxon>Bacillati</taxon>
        <taxon>Actinomycetota</taxon>
        <taxon>Actinomycetes</taxon>
        <taxon>Kitasatosporales</taxon>
        <taxon>Streptomycetaceae</taxon>
        <taxon>Streptomyces</taxon>
    </lineage>
</organism>
<dbReference type="PANTHER" id="PTHR43433">
    <property type="entry name" value="HYDROLASE, ALPHA/BETA FOLD FAMILY PROTEIN"/>
    <property type="match status" value="1"/>
</dbReference>
<keyword evidence="4" id="KW-1185">Reference proteome</keyword>
<evidence type="ECO:0000256" key="1">
    <source>
        <dbReference type="SAM" id="MobiDB-lite"/>
    </source>
</evidence>
<evidence type="ECO:0000313" key="3">
    <source>
        <dbReference type="EMBL" id="MPY34387.1"/>
    </source>
</evidence>
<accession>A0A5N8VGM5</accession>
<proteinExistence type="predicted"/>
<feature type="region of interest" description="Disordered" evidence="1">
    <location>
        <begin position="1"/>
        <end position="20"/>
    </location>
</feature>
<evidence type="ECO:0000259" key="2">
    <source>
        <dbReference type="Pfam" id="PF00561"/>
    </source>
</evidence>
<dbReference type="InterPro" id="IPR029058">
    <property type="entry name" value="AB_hydrolase_fold"/>
</dbReference>
<dbReference type="OrthoDB" id="3210164at2"/>
<feature type="compositionally biased region" description="Polar residues" evidence="1">
    <location>
        <begin position="7"/>
        <end position="20"/>
    </location>
</feature>
<evidence type="ECO:0000313" key="4">
    <source>
        <dbReference type="Proteomes" id="UP000325849"/>
    </source>
</evidence>
<name>A0A5N8VGM5_9ACTN</name>
<dbReference type="InterPro" id="IPR050471">
    <property type="entry name" value="AB_hydrolase"/>
</dbReference>
<sequence length="298" mass="32248">MDYIRGVTSTSRGDATTKESVMTTARKAALAVPGATLHYEVRGSGPLLLVSQSGEGNANRSDTLVDHLVDRHTVVTYDRRGLSRSVLDDPARGATLDEHVDDVHRLLAHLTDEPARMLGCSMGAVIGLRLARRHPGRLALLVAHEPAIPGLLPDAERLSTQRELDEMRLVFQRDGWLAGVRRIGELLGIDPARQETEPGARLAPLDASREADFRFFVERDALTMRNAELTADDLTALKNGPVRIVPGAGLTTPRTVFDYRCAEELSAGLGAGLVHFPGGHNGNITHPKGFAEVLRGLL</sequence>
<comment type="caution">
    <text evidence="3">The sequence shown here is derived from an EMBL/GenBank/DDBJ whole genome shotgun (WGS) entry which is preliminary data.</text>
</comment>